<dbReference type="EMBL" id="BAEK01000007">
    <property type="protein sequence ID" value="GAC03368.1"/>
    <property type="molecule type" value="Genomic_DNA"/>
</dbReference>
<name>A0ABQ0I228_9ALTE</name>
<accession>A0ABQ0I228</accession>
<comment type="caution">
    <text evidence="1">The sequence shown here is derived from an EMBL/GenBank/DDBJ whole genome shotgun (WGS) entry which is preliminary data.</text>
</comment>
<reference evidence="1 2" key="1">
    <citation type="journal article" date="2014" name="Environ. Microbiol.">
        <title>Comparative genomics of the marine bacterial genus Glaciecola reveals the high degree of genomic diversity and genomic characteristic for cold adaptation.</title>
        <authorList>
            <person name="Qin Q.L."/>
            <person name="Xie B.B."/>
            <person name="Yu Y."/>
            <person name="Shu Y.L."/>
            <person name="Rong J.C."/>
            <person name="Zhang Y.J."/>
            <person name="Zhao D.L."/>
            <person name="Chen X.L."/>
            <person name="Zhang X.Y."/>
            <person name="Chen B."/>
            <person name="Zhou B.C."/>
            <person name="Zhang Y.Z."/>
        </authorList>
    </citation>
    <scope>NUCLEOTIDE SEQUENCE [LARGE SCALE GENOMIC DNA]</scope>
    <source>
        <strain evidence="1 2">NO2</strain>
    </source>
</reference>
<evidence type="ECO:0000313" key="2">
    <source>
        <dbReference type="Proteomes" id="UP000008372"/>
    </source>
</evidence>
<dbReference type="Proteomes" id="UP000008372">
    <property type="component" value="Unassembled WGS sequence"/>
</dbReference>
<protein>
    <submittedName>
        <fullName evidence="1">Uncharacterized protein</fullName>
    </submittedName>
</protein>
<evidence type="ECO:0000313" key="1">
    <source>
        <dbReference type="EMBL" id="GAC03368.1"/>
    </source>
</evidence>
<proteinExistence type="predicted"/>
<sequence length="47" mass="5215">MKHPSSSFASGTKQSVFIALKNIRKEGLSNFASIIPSIIDMYLESRN</sequence>
<keyword evidence="2" id="KW-1185">Reference proteome</keyword>
<organism evidence="1 2">
    <name type="scientific">Paraglaciecola agarilytica NO2</name>
    <dbReference type="NCBI Taxonomy" id="1125747"/>
    <lineage>
        <taxon>Bacteria</taxon>
        <taxon>Pseudomonadati</taxon>
        <taxon>Pseudomonadota</taxon>
        <taxon>Gammaproteobacteria</taxon>
        <taxon>Alteromonadales</taxon>
        <taxon>Alteromonadaceae</taxon>
        <taxon>Paraglaciecola</taxon>
    </lineage>
</organism>
<gene>
    <name evidence="1" type="ORF">GAGA_0503</name>
</gene>